<dbReference type="CDD" id="cd02440">
    <property type="entry name" value="AdoMet_MTases"/>
    <property type="match status" value="1"/>
</dbReference>
<sequence>MATAPDQMTRRLDRYANALRDQGTITSNTVQEAFATIERHKCVTGFYYRGEHYDVPQDATPGEDVLDIIYSDASLMTIMPSDRSMPASSSSAPTIMGPMIEALDLTPGMRVLEIGAGTGYNAALIATITGAEVVTIEAGSAAAAGAAASISRLGMGDLVRVVHTDGYDGPGTEPGGFDRIIVTVGIAGVPPAWLDQLAEGGFVLAPTAHGGMHPTMELHHDRSVRPRLWSDFMTAVGPLRPAEVIGREPGATLPGTPGSIPNVLAPLETDAYNDCWFHLAAHDPRTTRAYLEGTDPWGGMCAIVADDTRAAWLRTNGSVMHTDPALGAKLAHLVRGWDDAGRPPLTQWSGTLTQAEYAPRPLLIPSAWSI</sequence>
<protein>
    <recommendedName>
        <fullName evidence="4">Protein-L-isoaspartate O-methyltransferase</fullName>
        <ecNumber evidence="3">2.1.1.77</ecNumber>
    </recommendedName>
    <alternativeName>
        <fullName evidence="11">L-isoaspartyl protein carboxyl methyltransferase</fullName>
    </alternativeName>
    <alternativeName>
        <fullName evidence="9">Protein L-isoaspartyl methyltransferase</fullName>
    </alternativeName>
    <alternativeName>
        <fullName evidence="10">Protein-beta-aspartate methyltransferase</fullName>
    </alternativeName>
</protein>
<keyword evidence="5" id="KW-0963">Cytoplasm</keyword>
<evidence type="ECO:0000256" key="2">
    <source>
        <dbReference type="ARBA" id="ARBA00005369"/>
    </source>
</evidence>
<evidence type="ECO:0000256" key="6">
    <source>
        <dbReference type="ARBA" id="ARBA00022603"/>
    </source>
</evidence>
<evidence type="ECO:0000256" key="3">
    <source>
        <dbReference type="ARBA" id="ARBA00011890"/>
    </source>
</evidence>
<comment type="caution">
    <text evidence="12">The sequence shown here is derived from an EMBL/GenBank/DDBJ whole genome shotgun (WGS) entry which is preliminary data.</text>
</comment>
<comment type="subcellular location">
    <subcellularLocation>
        <location evidence="1">Cytoplasm</location>
    </subcellularLocation>
</comment>
<dbReference type="PANTHER" id="PTHR11579:SF0">
    <property type="entry name" value="PROTEIN-L-ISOASPARTATE(D-ASPARTATE) O-METHYLTRANSFERASE"/>
    <property type="match status" value="1"/>
</dbReference>
<dbReference type="EMBL" id="JBHSFQ010000017">
    <property type="protein sequence ID" value="MFC4563663.1"/>
    <property type="molecule type" value="Genomic_DNA"/>
</dbReference>
<evidence type="ECO:0000256" key="9">
    <source>
        <dbReference type="ARBA" id="ARBA00030757"/>
    </source>
</evidence>
<keyword evidence="8" id="KW-0949">S-adenosyl-L-methionine</keyword>
<dbReference type="EC" id="2.1.1.77" evidence="3"/>
<evidence type="ECO:0000256" key="11">
    <source>
        <dbReference type="ARBA" id="ARBA00031350"/>
    </source>
</evidence>
<keyword evidence="7" id="KW-0808">Transferase</keyword>
<keyword evidence="13" id="KW-1185">Reference proteome</keyword>
<evidence type="ECO:0000256" key="7">
    <source>
        <dbReference type="ARBA" id="ARBA00022679"/>
    </source>
</evidence>
<evidence type="ECO:0000256" key="8">
    <source>
        <dbReference type="ARBA" id="ARBA00022691"/>
    </source>
</evidence>
<dbReference type="SUPFAM" id="SSF53335">
    <property type="entry name" value="S-adenosyl-L-methionine-dependent methyltransferases"/>
    <property type="match status" value="1"/>
</dbReference>
<accession>A0ABV9E0V6</accession>
<evidence type="ECO:0000256" key="4">
    <source>
        <dbReference type="ARBA" id="ARBA00013346"/>
    </source>
</evidence>
<evidence type="ECO:0000256" key="10">
    <source>
        <dbReference type="ARBA" id="ARBA00031323"/>
    </source>
</evidence>
<dbReference type="InterPro" id="IPR000682">
    <property type="entry name" value="PCMT"/>
</dbReference>
<dbReference type="Proteomes" id="UP001595923">
    <property type="component" value="Unassembled WGS sequence"/>
</dbReference>
<gene>
    <name evidence="12" type="ORF">ACFO4E_17500</name>
</gene>
<evidence type="ECO:0000256" key="5">
    <source>
        <dbReference type="ARBA" id="ARBA00022490"/>
    </source>
</evidence>
<dbReference type="Gene3D" id="3.40.50.150">
    <property type="entry name" value="Vaccinia Virus protein VP39"/>
    <property type="match status" value="1"/>
</dbReference>
<dbReference type="Pfam" id="PF01135">
    <property type="entry name" value="PCMT"/>
    <property type="match status" value="1"/>
</dbReference>
<dbReference type="RefSeq" id="WP_378576136.1">
    <property type="nucleotide sequence ID" value="NZ_JBHSFQ010000017.1"/>
</dbReference>
<evidence type="ECO:0000313" key="12">
    <source>
        <dbReference type="EMBL" id="MFC4563663.1"/>
    </source>
</evidence>
<dbReference type="PANTHER" id="PTHR11579">
    <property type="entry name" value="PROTEIN-L-ISOASPARTATE O-METHYLTRANSFERASE"/>
    <property type="match status" value="1"/>
</dbReference>
<name>A0ABV9E0V6_9ACTN</name>
<dbReference type="InterPro" id="IPR029063">
    <property type="entry name" value="SAM-dependent_MTases_sf"/>
</dbReference>
<proteinExistence type="inferred from homology"/>
<evidence type="ECO:0000256" key="1">
    <source>
        <dbReference type="ARBA" id="ARBA00004496"/>
    </source>
</evidence>
<organism evidence="12 13">
    <name type="scientific">Nocardiopsis mangrovi</name>
    <dbReference type="NCBI Taxonomy" id="1179818"/>
    <lineage>
        <taxon>Bacteria</taxon>
        <taxon>Bacillati</taxon>
        <taxon>Actinomycetota</taxon>
        <taxon>Actinomycetes</taxon>
        <taxon>Streptosporangiales</taxon>
        <taxon>Nocardiopsidaceae</taxon>
        <taxon>Nocardiopsis</taxon>
    </lineage>
</organism>
<reference evidence="13" key="1">
    <citation type="journal article" date="2019" name="Int. J. Syst. Evol. Microbiol.">
        <title>The Global Catalogue of Microorganisms (GCM) 10K type strain sequencing project: providing services to taxonomists for standard genome sequencing and annotation.</title>
        <authorList>
            <consortium name="The Broad Institute Genomics Platform"/>
            <consortium name="The Broad Institute Genome Sequencing Center for Infectious Disease"/>
            <person name="Wu L."/>
            <person name="Ma J."/>
        </authorList>
    </citation>
    <scope>NUCLEOTIDE SEQUENCE [LARGE SCALE GENOMIC DNA]</scope>
    <source>
        <strain evidence="13">XZYJ18</strain>
    </source>
</reference>
<keyword evidence="6" id="KW-0489">Methyltransferase</keyword>
<comment type="similarity">
    <text evidence="2">Belongs to the methyltransferase superfamily. L-isoaspartyl/D-aspartyl protein methyltransferase family.</text>
</comment>
<evidence type="ECO:0000313" key="13">
    <source>
        <dbReference type="Proteomes" id="UP001595923"/>
    </source>
</evidence>